<comment type="cofactor">
    <cofactor evidence="6">
        <name>Mg(2+)</name>
        <dbReference type="ChEBI" id="CHEBI:18420"/>
    </cofactor>
    <text evidence="6">Binds 1 Mg(2+) ion per trimer.</text>
</comment>
<evidence type="ECO:0000256" key="2">
    <source>
        <dbReference type="ARBA" id="ARBA00022597"/>
    </source>
</evidence>
<name>A0A1I1DR07_BREAD</name>
<dbReference type="Proteomes" id="UP000240042">
    <property type="component" value="Unassembled WGS sequence"/>
</dbReference>
<keyword evidence="6" id="KW-0479">Metal-binding</keyword>
<feature type="modified residue" description="Phosphohistidine; by HPr" evidence="7">
    <location>
        <position position="78"/>
    </location>
</feature>
<dbReference type="AlphaFoldDB" id="A0A1I1DR07"/>
<evidence type="ECO:0000313" key="8">
    <source>
        <dbReference type="EMBL" id="SFB74993.1"/>
    </source>
</evidence>
<dbReference type="RefSeq" id="WP_092318469.1">
    <property type="nucleotide sequence ID" value="NZ_FOKY01000002.1"/>
</dbReference>
<dbReference type="OrthoDB" id="350602at2"/>
<feature type="active site" description="Tele-phosphohistidine intermediate" evidence="5">
    <location>
        <position position="78"/>
    </location>
</feature>
<dbReference type="SUPFAM" id="SSF46973">
    <property type="entry name" value="Enzyme IIa from lactose specific PTS, IIa-lac"/>
    <property type="match status" value="1"/>
</dbReference>
<keyword evidence="3" id="KW-0808">Transferase</keyword>
<reference evidence="9" key="1">
    <citation type="submission" date="2016-10" db="EMBL/GenBank/DDBJ databases">
        <authorList>
            <person name="Varghese N."/>
            <person name="Submissions S."/>
        </authorList>
    </citation>
    <scope>NUCLEOTIDE SEQUENCE [LARGE SCALE GENOMIC DNA]</scope>
    <source>
        <strain evidence="9">ATCC 43811</strain>
    </source>
</reference>
<evidence type="ECO:0000256" key="1">
    <source>
        <dbReference type="ARBA" id="ARBA00022448"/>
    </source>
</evidence>
<accession>A0A1I1DR07</accession>
<dbReference type="PROSITE" id="PS51095">
    <property type="entry name" value="PTS_EIIA_TYPE_3"/>
    <property type="match status" value="1"/>
</dbReference>
<organism evidence="8 9">
    <name type="scientific">Brevinema andersonii</name>
    <dbReference type="NCBI Taxonomy" id="34097"/>
    <lineage>
        <taxon>Bacteria</taxon>
        <taxon>Pseudomonadati</taxon>
        <taxon>Spirochaetota</taxon>
        <taxon>Spirochaetia</taxon>
        <taxon>Brevinematales</taxon>
        <taxon>Brevinemataceae</taxon>
        <taxon>Brevinema</taxon>
    </lineage>
</organism>
<dbReference type="PIRSF" id="PIRSF000699">
    <property type="entry name" value="PTS_IILac_III"/>
    <property type="match status" value="1"/>
</dbReference>
<evidence type="ECO:0000313" key="9">
    <source>
        <dbReference type="Proteomes" id="UP000240042"/>
    </source>
</evidence>
<sequence length="104" mass="11666">MTEEKYEEMVMGLVGFAGEGRSLALEALKCLRTNDFKQADELLNQARQALLEAHHIQTDLIQAEINGEAMPTTLLMIHAQDHLMIAMLACDLIEEMIAIRKTNP</sequence>
<keyword evidence="4" id="KW-0598">Phosphotransferase system</keyword>
<dbReference type="GO" id="GO:0046872">
    <property type="term" value="F:metal ion binding"/>
    <property type="evidence" value="ECO:0007669"/>
    <property type="project" value="UniProtKB-KW"/>
</dbReference>
<protein>
    <submittedName>
        <fullName evidence="8">PTS system, cellobiose-specific IIA component</fullName>
    </submittedName>
</protein>
<dbReference type="InterPro" id="IPR003188">
    <property type="entry name" value="PTS_IIA_lac/cel"/>
</dbReference>
<dbReference type="PANTHER" id="PTHR34382:SF7">
    <property type="entry name" value="PTS SYSTEM N,N'-DIACETYLCHITOBIOSE-SPECIFIC EIIA COMPONENT"/>
    <property type="match status" value="1"/>
</dbReference>
<evidence type="ECO:0000256" key="7">
    <source>
        <dbReference type="PROSITE-ProRule" id="PRU00418"/>
    </source>
</evidence>
<keyword evidence="1" id="KW-0813">Transport</keyword>
<evidence type="ECO:0000256" key="5">
    <source>
        <dbReference type="PIRSR" id="PIRSR000699-1"/>
    </source>
</evidence>
<gene>
    <name evidence="8" type="ORF">SAMN02745150_00596</name>
</gene>
<feature type="binding site" evidence="6">
    <location>
        <position position="81"/>
    </location>
    <ligand>
        <name>Mg(2+)</name>
        <dbReference type="ChEBI" id="CHEBI:18420"/>
        <note>ligand shared between all trimeric partners</note>
    </ligand>
</feature>
<dbReference type="CDD" id="cd00215">
    <property type="entry name" value="PTS_IIA_lac"/>
    <property type="match status" value="1"/>
</dbReference>
<dbReference type="EMBL" id="FOKY01000002">
    <property type="protein sequence ID" value="SFB74993.1"/>
    <property type="molecule type" value="Genomic_DNA"/>
</dbReference>
<dbReference type="Pfam" id="PF02255">
    <property type="entry name" value="PTS_IIA"/>
    <property type="match status" value="1"/>
</dbReference>
<dbReference type="GO" id="GO:0016740">
    <property type="term" value="F:transferase activity"/>
    <property type="evidence" value="ECO:0007669"/>
    <property type="project" value="UniProtKB-KW"/>
</dbReference>
<dbReference type="STRING" id="34097.SAMN02745150_00596"/>
<dbReference type="InterPro" id="IPR036542">
    <property type="entry name" value="PTS_IIA_lac/cel_sf"/>
</dbReference>
<evidence type="ECO:0000256" key="4">
    <source>
        <dbReference type="ARBA" id="ARBA00022683"/>
    </source>
</evidence>
<keyword evidence="2" id="KW-0762">Sugar transport</keyword>
<dbReference type="GO" id="GO:0009401">
    <property type="term" value="P:phosphoenolpyruvate-dependent sugar phosphotransferase system"/>
    <property type="evidence" value="ECO:0007669"/>
    <property type="project" value="UniProtKB-KW"/>
</dbReference>
<dbReference type="Gene3D" id="1.20.58.80">
    <property type="entry name" value="Phosphotransferase system, lactose/cellobiose-type IIA subunit"/>
    <property type="match status" value="1"/>
</dbReference>
<keyword evidence="6" id="KW-0460">Magnesium</keyword>
<evidence type="ECO:0000256" key="6">
    <source>
        <dbReference type="PIRSR" id="PIRSR000699-2"/>
    </source>
</evidence>
<evidence type="ECO:0000256" key="3">
    <source>
        <dbReference type="ARBA" id="ARBA00022679"/>
    </source>
</evidence>
<keyword evidence="9" id="KW-1185">Reference proteome</keyword>
<dbReference type="PANTHER" id="PTHR34382">
    <property type="entry name" value="PTS SYSTEM N,N'-DIACETYLCHITOBIOSE-SPECIFIC EIIA COMPONENT"/>
    <property type="match status" value="1"/>
</dbReference>
<proteinExistence type="predicted"/>